<protein>
    <recommendedName>
        <fullName evidence="3">YD repeat-containing protein</fullName>
    </recommendedName>
</protein>
<evidence type="ECO:0008006" key="3">
    <source>
        <dbReference type="Google" id="ProtNLM"/>
    </source>
</evidence>
<dbReference type="RefSeq" id="WP_250593183.1">
    <property type="nucleotide sequence ID" value="NZ_JAMLJM010000008.1"/>
</dbReference>
<sequence>MKKLITILLFGFLTISCSSDQDNPLTNEPLITEMCVSVFHSGSLFPSQAESKFNFEYNENKKLTKKIGGFMTLSGSTGFGESFTDKIYTSLTYKNNTVTVEDYYSSTEFTISKNTKYFTLNSLNQIDIKEIPTSTNNNYLYRKQFYFYTNGKLTEIKTTFPNMPYDANDPTDYIWTFSEKFYYDTNGNLSKTEYFEQENGINKGEKIVRTFEDYDNSTNPCKRLFLIDDFFYRSLSKNNFRKYTEAHYNNNTLEYTKSSTWAFSYDTNGQIIIN</sequence>
<dbReference type="EMBL" id="JAMLJM010000008">
    <property type="protein sequence ID" value="MCL9809788.1"/>
    <property type="molecule type" value="Genomic_DNA"/>
</dbReference>
<organism evidence="1 2">
    <name type="scientific">Flavobacterium luminosum</name>
    <dbReference type="NCBI Taxonomy" id="2949086"/>
    <lineage>
        <taxon>Bacteria</taxon>
        <taxon>Pseudomonadati</taxon>
        <taxon>Bacteroidota</taxon>
        <taxon>Flavobacteriia</taxon>
        <taxon>Flavobacteriales</taxon>
        <taxon>Flavobacteriaceae</taxon>
        <taxon>Flavobacterium</taxon>
    </lineage>
</organism>
<evidence type="ECO:0000313" key="1">
    <source>
        <dbReference type="EMBL" id="MCL9809788.1"/>
    </source>
</evidence>
<comment type="caution">
    <text evidence="1">The sequence shown here is derived from an EMBL/GenBank/DDBJ whole genome shotgun (WGS) entry which is preliminary data.</text>
</comment>
<accession>A0ABT0TSC7</accession>
<keyword evidence="2" id="KW-1185">Reference proteome</keyword>
<dbReference type="Proteomes" id="UP001317191">
    <property type="component" value="Unassembled WGS sequence"/>
</dbReference>
<dbReference type="PROSITE" id="PS51257">
    <property type="entry name" value="PROKAR_LIPOPROTEIN"/>
    <property type="match status" value="1"/>
</dbReference>
<reference evidence="1 2" key="1">
    <citation type="submission" date="2022-05" db="EMBL/GenBank/DDBJ databases">
        <title>Flavobacterium sp., isolated from activated sludge.</title>
        <authorList>
            <person name="Ran Q."/>
        </authorList>
    </citation>
    <scope>NUCLEOTIDE SEQUENCE [LARGE SCALE GENOMIC DNA]</scope>
    <source>
        <strain evidence="1 2">HXWNR70</strain>
    </source>
</reference>
<gene>
    <name evidence="1" type="ORF">NAT50_10505</name>
</gene>
<proteinExistence type="predicted"/>
<name>A0ABT0TSC7_9FLAO</name>
<evidence type="ECO:0000313" key="2">
    <source>
        <dbReference type="Proteomes" id="UP001317191"/>
    </source>
</evidence>